<name>A0A811TYT1_CERCA</name>
<reference evidence="1" key="1">
    <citation type="submission" date="2020-11" db="EMBL/GenBank/DDBJ databases">
        <authorList>
            <person name="Whitehead M."/>
        </authorList>
    </citation>
    <scope>NUCLEOTIDE SEQUENCE</scope>
    <source>
        <strain evidence="1">EGII</strain>
    </source>
</reference>
<protein>
    <submittedName>
        <fullName evidence="1">(Mediterranean fruit fly) hypothetical protein</fullName>
    </submittedName>
</protein>
<proteinExistence type="predicted"/>
<keyword evidence="2" id="KW-1185">Reference proteome</keyword>
<sequence>TLSVTSCNMRLRTLGTTSKGTSSDLKSTIARRYFEWSIVDLKRQQSEVGVPPARSAASTMCLPTFKFDVIVVTGLRMTFGALLRLHGPEALCGH</sequence>
<gene>
    <name evidence="1" type="ORF">CCAP1982_LOCUS237</name>
</gene>
<dbReference type="AlphaFoldDB" id="A0A811TYT1"/>
<comment type="caution">
    <text evidence="1">The sequence shown here is derived from an EMBL/GenBank/DDBJ whole genome shotgun (WGS) entry which is preliminary data.</text>
</comment>
<dbReference type="EMBL" id="CAJHJT010000001">
    <property type="protein sequence ID" value="CAD6991308.1"/>
    <property type="molecule type" value="Genomic_DNA"/>
</dbReference>
<evidence type="ECO:0000313" key="1">
    <source>
        <dbReference type="EMBL" id="CAD6991308.1"/>
    </source>
</evidence>
<feature type="non-terminal residue" evidence="1">
    <location>
        <position position="1"/>
    </location>
</feature>
<accession>A0A811TYT1</accession>
<organism evidence="1 2">
    <name type="scientific">Ceratitis capitata</name>
    <name type="common">Mediterranean fruit fly</name>
    <name type="synonym">Tephritis capitata</name>
    <dbReference type="NCBI Taxonomy" id="7213"/>
    <lineage>
        <taxon>Eukaryota</taxon>
        <taxon>Metazoa</taxon>
        <taxon>Ecdysozoa</taxon>
        <taxon>Arthropoda</taxon>
        <taxon>Hexapoda</taxon>
        <taxon>Insecta</taxon>
        <taxon>Pterygota</taxon>
        <taxon>Neoptera</taxon>
        <taxon>Endopterygota</taxon>
        <taxon>Diptera</taxon>
        <taxon>Brachycera</taxon>
        <taxon>Muscomorpha</taxon>
        <taxon>Tephritoidea</taxon>
        <taxon>Tephritidae</taxon>
        <taxon>Ceratitis</taxon>
        <taxon>Ceratitis</taxon>
    </lineage>
</organism>
<evidence type="ECO:0000313" key="2">
    <source>
        <dbReference type="Proteomes" id="UP000606786"/>
    </source>
</evidence>
<dbReference type="Proteomes" id="UP000606786">
    <property type="component" value="Unassembled WGS sequence"/>
</dbReference>